<keyword evidence="1" id="KW-0732">Signal</keyword>
<accession>A0A6A6UI84</accession>
<dbReference type="OrthoDB" id="5308323at2759"/>
<keyword evidence="3" id="KW-1185">Reference proteome</keyword>
<dbReference type="AlphaFoldDB" id="A0A6A6UI84"/>
<organism evidence="2 3">
    <name type="scientific">Microthyrium microscopicum</name>
    <dbReference type="NCBI Taxonomy" id="703497"/>
    <lineage>
        <taxon>Eukaryota</taxon>
        <taxon>Fungi</taxon>
        <taxon>Dikarya</taxon>
        <taxon>Ascomycota</taxon>
        <taxon>Pezizomycotina</taxon>
        <taxon>Dothideomycetes</taxon>
        <taxon>Dothideomycetes incertae sedis</taxon>
        <taxon>Microthyriales</taxon>
        <taxon>Microthyriaceae</taxon>
        <taxon>Microthyrium</taxon>
    </lineage>
</organism>
<sequence length="191" mass="21223">MLPIMPLLMALLTTATSALPSTLGKRSCSYIYQPQLYRIASHVPESSSGMTTTPFYVANDIGRKDLVISFRNIPGDARGCQLEFDYQPNHNSVISQQDGNVGLINVDRVSDGGNFPYPITWTNTEERTAEWLGMWEFPTGNELKAPVVKFIASFQCSPIQTFRFSLADPDAYGYVSDDEDLSSGLRISYNC</sequence>
<gene>
    <name evidence="2" type="ORF">BT63DRAFT_411246</name>
</gene>
<name>A0A6A6UI84_9PEZI</name>
<feature type="chain" id="PRO_5025656113" description="Ubiquitin 3 binding protein But2 C-terminal domain-containing protein" evidence="1">
    <location>
        <begin position="19"/>
        <end position="191"/>
    </location>
</feature>
<proteinExistence type="predicted"/>
<evidence type="ECO:0000256" key="1">
    <source>
        <dbReference type="SAM" id="SignalP"/>
    </source>
</evidence>
<evidence type="ECO:0000313" key="3">
    <source>
        <dbReference type="Proteomes" id="UP000799302"/>
    </source>
</evidence>
<dbReference type="EMBL" id="MU004232">
    <property type="protein sequence ID" value="KAF2671912.1"/>
    <property type="molecule type" value="Genomic_DNA"/>
</dbReference>
<evidence type="ECO:0008006" key="4">
    <source>
        <dbReference type="Google" id="ProtNLM"/>
    </source>
</evidence>
<dbReference type="Proteomes" id="UP000799302">
    <property type="component" value="Unassembled WGS sequence"/>
</dbReference>
<feature type="signal peptide" evidence="1">
    <location>
        <begin position="1"/>
        <end position="18"/>
    </location>
</feature>
<evidence type="ECO:0000313" key="2">
    <source>
        <dbReference type="EMBL" id="KAF2671912.1"/>
    </source>
</evidence>
<protein>
    <recommendedName>
        <fullName evidence="4">Ubiquitin 3 binding protein But2 C-terminal domain-containing protein</fullName>
    </recommendedName>
</protein>
<reference evidence="2" key="1">
    <citation type="journal article" date="2020" name="Stud. Mycol.">
        <title>101 Dothideomycetes genomes: a test case for predicting lifestyles and emergence of pathogens.</title>
        <authorList>
            <person name="Haridas S."/>
            <person name="Albert R."/>
            <person name="Binder M."/>
            <person name="Bloem J."/>
            <person name="Labutti K."/>
            <person name="Salamov A."/>
            <person name="Andreopoulos B."/>
            <person name="Baker S."/>
            <person name="Barry K."/>
            <person name="Bills G."/>
            <person name="Bluhm B."/>
            <person name="Cannon C."/>
            <person name="Castanera R."/>
            <person name="Culley D."/>
            <person name="Daum C."/>
            <person name="Ezra D."/>
            <person name="Gonzalez J."/>
            <person name="Henrissat B."/>
            <person name="Kuo A."/>
            <person name="Liang C."/>
            <person name="Lipzen A."/>
            <person name="Lutzoni F."/>
            <person name="Magnuson J."/>
            <person name="Mondo S."/>
            <person name="Nolan M."/>
            <person name="Ohm R."/>
            <person name="Pangilinan J."/>
            <person name="Park H.-J."/>
            <person name="Ramirez L."/>
            <person name="Alfaro M."/>
            <person name="Sun H."/>
            <person name="Tritt A."/>
            <person name="Yoshinaga Y."/>
            <person name="Zwiers L.-H."/>
            <person name="Turgeon B."/>
            <person name="Goodwin S."/>
            <person name="Spatafora J."/>
            <person name="Crous P."/>
            <person name="Grigoriev I."/>
        </authorList>
    </citation>
    <scope>NUCLEOTIDE SEQUENCE</scope>
    <source>
        <strain evidence="2">CBS 115976</strain>
    </source>
</reference>